<evidence type="ECO:0000313" key="3">
    <source>
        <dbReference type="Proteomes" id="UP001195483"/>
    </source>
</evidence>
<gene>
    <name evidence="2" type="ORF">CHS0354_042824</name>
</gene>
<evidence type="ECO:0000256" key="1">
    <source>
        <dbReference type="SAM" id="MobiDB-lite"/>
    </source>
</evidence>
<name>A0AAE0T581_9BIVA</name>
<feature type="compositionally biased region" description="Basic residues" evidence="1">
    <location>
        <begin position="93"/>
        <end position="103"/>
    </location>
</feature>
<accession>A0AAE0T581</accession>
<reference evidence="2" key="3">
    <citation type="submission" date="2023-05" db="EMBL/GenBank/DDBJ databases">
        <authorList>
            <person name="Smith C.H."/>
        </authorList>
    </citation>
    <scope>NUCLEOTIDE SEQUENCE</scope>
    <source>
        <strain evidence="2">CHS0354</strain>
        <tissue evidence="2">Mantle</tissue>
    </source>
</reference>
<proteinExistence type="predicted"/>
<keyword evidence="3" id="KW-1185">Reference proteome</keyword>
<dbReference type="AlphaFoldDB" id="A0AAE0T581"/>
<feature type="compositionally biased region" description="Pro residues" evidence="1">
    <location>
        <begin position="110"/>
        <end position="123"/>
    </location>
</feature>
<reference evidence="2" key="1">
    <citation type="journal article" date="2021" name="Genome Biol. Evol.">
        <title>A High-Quality Reference Genome for a Parasitic Bivalve with Doubly Uniparental Inheritance (Bivalvia: Unionida).</title>
        <authorList>
            <person name="Smith C.H."/>
        </authorList>
    </citation>
    <scope>NUCLEOTIDE SEQUENCE</scope>
    <source>
        <strain evidence="2">CHS0354</strain>
    </source>
</reference>
<organism evidence="2 3">
    <name type="scientific">Potamilus streckersoni</name>
    <dbReference type="NCBI Taxonomy" id="2493646"/>
    <lineage>
        <taxon>Eukaryota</taxon>
        <taxon>Metazoa</taxon>
        <taxon>Spiralia</taxon>
        <taxon>Lophotrochozoa</taxon>
        <taxon>Mollusca</taxon>
        <taxon>Bivalvia</taxon>
        <taxon>Autobranchia</taxon>
        <taxon>Heteroconchia</taxon>
        <taxon>Palaeoheterodonta</taxon>
        <taxon>Unionida</taxon>
        <taxon>Unionoidea</taxon>
        <taxon>Unionidae</taxon>
        <taxon>Ambleminae</taxon>
        <taxon>Lampsilini</taxon>
        <taxon>Potamilus</taxon>
    </lineage>
</organism>
<dbReference type="Proteomes" id="UP001195483">
    <property type="component" value="Unassembled WGS sequence"/>
</dbReference>
<comment type="caution">
    <text evidence="2">The sequence shown here is derived from an EMBL/GenBank/DDBJ whole genome shotgun (WGS) entry which is preliminary data.</text>
</comment>
<protein>
    <submittedName>
        <fullName evidence="2">Uncharacterized protein</fullName>
    </submittedName>
</protein>
<evidence type="ECO:0000313" key="2">
    <source>
        <dbReference type="EMBL" id="KAK3603821.1"/>
    </source>
</evidence>
<feature type="region of interest" description="Disordered" evidence="1">
    <location>
        <begin position="92"/>
        <end position="123"/>
    </location>
</feature>
<sequence length="123" mass="14416">MDLDPALARNALRGLGIKMSTGWILVRWEKETTDQVDNRESRIRRQDYDDNRNRHIQEDGINMDETCQRDPYPYRLYSGLNIKQLGQASLYHRNYRNHKKKIEARKNDQPTPPPPSSLPPSSP</sequence>
<dbReference type="EMBL" id="JAEAOA010002358">
    <property type="protein sequence ID" value="KAK3603821.1"/>
    <property type="molecule type" value="Genomic_DNA"/>
</dbReference>
<reference evidence="2" key="2">
    <citation type="journal article" date="2021" name="Genome Biol. Evol.">
        <title>Developing a high-quality reference genome for a parasitic bivalve with doubly uniparental inheritance (Bivalvia: Unionida).</title>
        <authorList>
            <person name="Smith C.H."/>
        </authorList>
    </citation>
    <scope>NUCLEOTIDE SEQUENCE</scope>
    <source>
        <strain evidence="2">CHS0354</strain>
        <tissue evidence="2">Mantle</tissue>
    </source>
</reference>